<dbReference type="AlphaFoldDB" id="A0A5A9YX90"/>
<dbReference type="EMBL" id="VINQ01000035">
    <property type="protein sequence ID" value="KAA0909521.1"/>
    <property type="molecule type" value="Genomic_DNA"/>
</dbReference>
<sequence>MTSNNQLSVSRLINAPRSAVWQAWANPKNFEQWWIPAPIVCRVEKMDLNPGGGFETLMSEDGGEFKPHVEGCFLDIVPQERIVFTTALKEGWEPAEPWLTLTSIITMEDEGSGTRYIARALHKNPEDSRKHEEMGFEEGWGSTIDQLAKLAEKLRSNQ</sequence>
<name>A0A5A9YX90_9RHOB</name>
<comment type="similarity">
    <text evidence="1">Belongs to the AHA1 family.</text>
</comment>
<proteinExistence type="inferred from homology"/>
<dbReference type="SUPFAM" id="SSF55961">
    <property type="entry name" value="Bet v1-like"/>
    <property type="match status" value="1"/>
</dbReference>
<dbReference type="Proteomes" id="UP000325291">
    <property type="component" value="Unassembled WGS sequence"/>
</dbReference>
<gene>
    <name evidence="3" type="ORF">FLO80_21250</name>
</gene>
<evidence type="ECO:0000313" key="3">
    <source>
        <dbReference type="EMBL" id="KAA0909521.1"/>
    </source>
</evidence>
<evidence type="ECO:0000256" key="1">
    <source>
        <dbReference type="ARBA" id="ARBA00006817"/>
    </source>
</evidence>
<organism evidence="3 4">
    <name type="scientific">Aquicoccus porphyridii</name>
    <dbReference type="NCBI Taxonomy" id="1852029"/>
    <lineage>
        <taxon>Bacteria</taxon>
        <taxon>Pseudomonadati</taxon>
        <taxon>Pseudomonadota</taxon>
        <taxon>Alphaproteobacteria</taxon>
        <taxon>Rhodobacterales</taxon>
        <taxon>Paracoccaceae</taxon>
        <taxon>Aquicoccus</taxon>
    </lineage>
</organism>
<accession>A0A5A9YX90</accession>
<dbReference type="InterPro" id="IPR023393">
    <property type="entry name" value="START-like_dom_sf"/>
</dbReference>
<comment type="caution">
    <text evidence="3">The sequence shown here is derived from an EMBL/GenBank/DDBJ whole genome shotgun (WGS) entry which is preliminary data.</text>
</comment>
<protein>
    <submittedName>
        <fullName evidence="3">Polyketide cyclase</fullName>
    </submittedName>
</protein>
<reference evidence="3 4" key="1">
    <citation type="submission" date="2019-07" db="EMBL/GenBank/DDBJ databases">
        <title>Aquicoccus porphyridii gen. nov., sp. nov., isolated from a small marine red alga, Porphyridium marinum.</title>
        <authorList>
            <person name="Liu L."/>
        </authorList>
    </citation>
    <scope>NUCLEOTIDE SEQUENCE [LARGE SCALE GENOMIC DNA]</scope>
    <source>
        <strain evidence="3 4">L1 8-17</strain>
    </source>
</reference>
<keyword evidence="4" id="KW-1185">Reference proteome</keyword>
<feature type="domain" description="Activator of Hsp90 ATPase homologue 1/2-like C-terminal" evidence="2">
    <location>
        <begin position="14"/>
        <end position="152"/>
    </location>
</feature>
<dbReference type="Pfam" id="PF08327">
    <property type="entry name" value="AHSA1"/>
    <property type="match status" value="1"/>
</dbReference>
<evidence type="ECO:0000313" key="4">
    <source>
        <dbReference type="Proteomes" id="UP000325291"/>
    </source>
</evidence>
<dbReference type="Gene3D" id="3.30.530.20">
    <property type="match status" value="1"/>
</dbReference>
<evidence type="ECO:0000259" key="2">
    <source>
        <dbReference type="Pfam" id="PF08327"/>
    </source>
</evidence>
<dbReference type="CDD" id="cd08896">
    <property type="entry name" value="SRPBCC_CalC_Aha1-like_3"/>
    <property type="match status" value="1"/>
</dbReference>
<dbReference type="InterPro" id="IPR013538">
    <property type="entry name" value="ASHA1/2-like_C"/>
</dbReference>